<dbReference type="Proteomes" id="UP000277671">
    <property type="component" value="Unassembled WGS sequence"/>
</dbReference>
<proteinExistence type="predicted"/>
<feature type="transmembrane region" description="Helical" evidence="1">
    <location>
        <begin position="133"/>
        <end position="152"/>
    </location>
</feature>
<name>A0A495JD71_9ACTN</name>
<keyword evidence="1" id="KW-0812">Transmembrane</keyword>
<dbReference type="NCBIfam" id="NF038012">
    <property type="entry name" value="DMT_1"/>
    <property type="match status" value="1"/>
</dbReference>
<protein>
    <recommendedName>
        <fullName evidence="5">Magnesium transporter NIPA</fullName>
    </recommendedName>
</protein>
<keyword evidence="1" id="KW-1133">Transmembrane helix</keyword>
<dbReference type="RefSeq" id="WP_121154224.1">
    <property type="nucleotide sequence ID" value="NZ_RBKT01000001.1"/>
</dbReference>
<dbReference type="EMBL" id="RBKT01000001">
    <property type="protein sequence ID" value="RKR86304.1"/>
    <property type="molecule type" value="Genomic_DNA"/>
</dbReference>
<feature type="transmembrane region" description="Helical" evidence="1">
    <location>
        <begin position="227"/>
        <end position="247"/>
    </location>
</feature>
<keyword evidence="2" id="KW-0732">Signal</keyword>
<keyword evidence="4" id="KW-1185">Reference proteome</keyword>
<gene>
    <name evidence="3" type="ORF">BDK92_0528</name>
</gene>
<feature type="transmembrane region" description="Helical" evidence="1">
    <location>
        <begin position="253"/>
        <end position="274"/>
    </location>
</feature>
<reference evidence="3 4" key="1">
    <citation type="submission" date="2018-10" db="EMBL/GenBank/DDBJ databases">
        <title>Sequencing the genomes of 1000 actinobacteria strains.</title>
        <authorList>
            <person name="Klenk H.-P."/>
        </authorList>
    </citation>
    <scope>NUCLEOTIDE SEQUENCE [LARGE SCALE GENOMIC DNA]</scope>
    <source>
        <strain evidence="3 4">DSM 45175</strain>
    </source>
</reference>
<feature type="transmembrane region" description="Helical" evidence="1">
    <location>
        <begin position="198"/>
        <end position="215"/>
    </location>
</feature>
<feature type="transmembrane region" description="Helical" evidence="1">
    <location>
        <begin position="104"/>
        <end position="121"/>
    </location>
</feature>
<evidence type="ECO:0000313" key="3">
    <source>
        <dbReference type="EMBL" id="RKR86304.1"/>
    </source>
</evidence>
<dbReference type="PANTHER" id="PTHR40761:SF1">
    <property type="entry name" value="CONSERVED INTEGRAL MEMBRANE ALANINE VALINE AND LEUCINE RICH PROTEIN-RELATED"/>
    <property type="match status" value="1"/>
</dbReference>
<sequence>MTPLAVLLALCAAACFATGAALQQRAARREPAHHTFDPRLFMRLLRRRSWLFGKIPDITGTLLQALALRYGPLTLVQPLLISGMFLAIPLEAALDRRRPHPRDVIAVTSCVVGLGAFLVVARPRPGVPEPTLMAWLGVGLGSGLVVVVCLALAHRATSALRGTLLGVATGIFYAGVAVLLKAFTGRFFADPLDALTDWHLYALALAGLGGVMLNQNAFQNGPLAAPLTAITLVDPIASVVIGVTAFHETLSITGLRLLVEVPAILAMVFGIWLASTRPGGRGGDGEKPGPRPEE</sequence>
<dbReference type="OrthoDB" id="4229124at2"/>
<evidence type="ECO:0000256" key="1">
    <source>
        <dbReference type="SAM" id="Phobius"/>
    </source>
</evidence>
<dbReference type="SUPFAM" id="SSF103473">
    <property type="entry name" value="MFS general substrate transporter"/>
    <property type="match status" value="1"/>
</dbReference>
<dbReference type="PANTHER" id="PTHR40761">
    <property type="entry name" value="CONSERVED INTEGRAL MEMBRANE ALANINE VALINE AND LEUCINE RICH PROTEIN-RELATED"/>
    <property type="match status" value="1"/>
</dbReference>
<feature type="chain" id="PRO_5039230598" description="Magnesium transporter NIPA" evidence="2">
    <location>
        <begin position="20"/>
        <end position="294"/>
    </location>
</feature>
<evidence type="ECO:0000313" key="4">
    <source>
        <dbReference type="Proteomes" id="UP000277671"/>
    </source>
</evidence>
<feature type="signal peptide" evidence="2">
    <location>
        <begin position="1"/>
        <end position="19"/>
    </location>
</feature>
<accession>A0A495JD71</accession>
<evidence type="ECO:0000256" key="2">
    <source>
        <dbReference type="SAM" id="SignalP"/>
    </source>
</evidence>
<evidence type="ECO:0008006" key="5">
    <source>
        <dbReference type="Google" id="ProtNLM"/>
    </source>
</evidence>
<organism evidence="3 4">
    <name type="scientific">Micromonospora pisi</name>
    <dbReference type="NCBI Taxonomy" id="589240"/>
    <lineage>
        <taxon>Bacteria</taxon>
        <taxon>Bacillati</taxon>
        <taxon>Actinomycetota</taxon>
        <taxon>Actinomycetes</taxon>
        <taxon>Micromonosporales</taxon>
        <taxon>Micromonosporaceae</taxon>
        <taxon>Micromonospora</taxon>
    </lineage>
</organism>
<dbReference type="InterPro" id="IPR036259">
    <property type="entry name" value="MFS_trans_sf"/>
</dbReference>
<keyword evidence="1" id="KW-0472">Membrane</keyword>
<comment type="caution">
    <text evidence="3">The sequence shown here is derived from an EMBL/GenBank/DDBJ whole genome shotgun (WGS) entry which is preliminary data.</text>
</comment>
<feature type="transmembrane region" description="Helical" evidence="1">
    <location>
        <begin position="164"/>
        <end position="183"/>
    </location>
</feature>
<dbReference type="AlphaFoldDB" id="A0A495JD71"/>